<feature type="domain" description="Periplasmic binding protein" evidence="4">
    <location>
        <begin position="35"/>
        <end position="286"/>
    </location>
</feature>
<evidence type="ECO:0000259" key="4">
    <source>
        <dbReference type="Pfam" id="PF13407"/>
    </source>
</evidence>
<sequence>MMKKWMVPLVVVVFLTVAIEFTAKFLKGDEKPKVVVVLQELNTDLSKTIKAGIEKGFVDFHIDGKVIAPDSQDSASKQIALLKDVLKQKPDALIIMPIQSPASIPVFKEYQKRNIPVLMLYQDARWKDQTTFIGTDHLRLGKIAGELLSSFLQPGDQVAIIHDTKTNPAVNDRIMGAKETLGNGGIEIVPEQRGDDESRNVKLVISNILQTYPNIKGVFATNDNIALAALKAIEEKELKIPVVGTDGTRGMLKAVEEEKLNVALAQNPYDMGYVSVEQALRAIKGEHVDKRIDSGVDIVTKDNAKSRIDFYTQKVFK</sequence>
<keyword evidence="3" id="KW-0732">Signal</keyword>
<keyword evidence="6" id="KW-1185">Reference proteome</keyword>
<evidence type="ECO:0000313" key="6">
    <source>
        <dbReference type="Proteomes" id="UP001589609"/>
    </source>
</evidence>
<protein>
    <submittedName>
        <fullName evidence="5">Sugar ABC transporter substrate-binding protein</fullName>
    </submittedName>
</protein>
<dbReference type="SUPFAM" id="SSF53822">
    <property type="entry name" value="Periplasmic binding protein-like I"/>
    <property type="match status" value="1"/>
</dbReference>
<accession>A0ABV5WJT6</accession>
<dbReference type="Gene3D" id="3.40.50.2300">
    <property type="match status" value="2"/>
</dbReference>
<evidence type="ECO:0000313" key="5">
    <source>
        <dbReference type="EMBL" id="MFB9760678.1"/>
    </source>
</evidence>
<dbReference type="PANTHER" id="PTHR46847">
    <property type="entry name" value="D-ALLOSE-BINDING PERIPLASMIC PROTEIN-RELATED"/>
    <property type="match status" value="1"/>
</dbReference>
<name>A0ABV5WJT6_9BACI</name>
<evidence type="ECO:0000256" key="3">
    <source>
        <dbReference type="ARBA" id="ARBA00022729"/>
    </source>
</evidence>
<evidence type="ECO:0000256" key="1">
    <source>
        <dbReference type="ARBA" id="ARBA00004196"/>
    </source>
</evidence>
<organism evidence="5 6">
    <name type="scientific">Ectobacillus funiculus</name>
    <dbReference type="NCBI Taxonomy" id="137993"/>
    <lineage>
        <taxon>Bacteria</taxon>
        <taxon>Bacillati</taxon>
        <taxon>Bacillota</taxon>
        <taxon>Bacilli</taxon>
        <taxon>Bacillales</taxon>
        <taxon>Bacillaceae</taxon>
        <taxon>Ectobacillus</taxon>
    </lineage>
</organism>
<dbReference type="InterPro" id="IPR028082">
    <property type="entry name" value="Peripla_BP_I"/>
</dbReference>
<dbReference type="RefSeq" id="WP_379950962.1">
    <property type="nucleotide sequence ID" value="NZ_JBHMAF010000166.1"/>
</dbReference>
<proteinExistence type="inferred from homology"/>
<comment type="subcellular location">
    <subcellularLocation>
        <location evidence="1">Cell envelope</location>
    </subcellularLocation>
</comment>
<dbReference type="EMBL" id="JBHMAF010000166">
    <property type="protein sequence ID" value="MFB9760678.1"/>
    <property type="molecule type" value="Genomic_DNA"/>
</dbReference>
<gene>
    <name evidence="5" type="ORF">ACFFMS_20545</name>
</gene>
<evidence type="ECO:0000256" key="2">
    <source>
        <dbReference type="ARBA" id="ARBA00007639"/>
    </source>
</evidence>
<dbReference type="CDD" id="cd01536">
    <property type="entry name" value="PBP1_ABC_sugar_binding-like"/>
    <property type="match status" value="1"/>
</dbReference>
<dbReference type="PANTHER" id="PTHR46847:SF1">
    <property type="entry name" value="D-ALLOSE-BINDING PERIPLASMIC PROTEIN-RELATED"/>
    <property type="match status" value="1"/>
</dbReference>
<dbReference type="Proteomes" id="UP001589609">
    <property type="component" value="Unassembled WGS sequence"/>
</dbReference>
<reference evidence="5 6" key="1">
    <citation type="submission" date="2024-09" db="EMBL/GenBank/DDBJ databases">
        <authorList>
            <person name="Sun Q."/>
            <person name="Mori K."/>
        </authorList>
    </citation>
    <scope>NUCLEOTIDE SEQUENCE [LARGE SCALE GENOMIC DNA]</scope>
    <source>
        <strain evidence="5 6">JCM 11201</strain>
    </source>
</reference>
<dbReference type="InterPro" id="IPR025997">
    <property type="entry name" value="SBP_2_dom"/>
</dbReference>
<comment type="similarity">
    <text evidence="2">Belongs to the bacterial solute-binding protein 2 family.</text>
</comment>
<comment type="caution">
    <text evidence="5">The sequence shown here is derived from an EMBL/GenBank/DDBJ whole genome shotgun (WGS) entry which is preliminary data.</text>
</comment>
<dbReference type="Pfam" id="PF13407">
    <property type="entry name" value="Peripla_BP_4"/>
    <property type="match status" value="1"/>
</dbReference>